<reference evidence="2 3" key="1">
    <citation type="submission" date="2024-01" db="EMBL/GenBank/DDBJ databases">
        <title>Genome assemblies of Stephania.</title>
        <authorList>
            <person name="Yang L."/>
        </authorList>
    </citation>
    <scope>NUCLEOTIDE SEQUENCE [LARGE SCALE GENOMIC DNA]</scope>
    <source>
        <strain evidence="2">YNDBR</strain>
        <tissue evidence="2">Leaf</tissue>
    </source>
</reference>
<comment type="caution">
    <text evidence="2">The sequence shown here is derived from an EMBL/GenBank/DDBJ whole genome shotgun (WGS) entry which is preliminary data.</text>
</comment>
<sequence length="318" mass="34388">MEASGVTVRSIISCSRDAHDFKVVGLKNLKAVSMRPGKLGGHELTRCEAKKMVKMKKKLKFVKVLSRDLSMLSSWGFGIEGDGGLIIDEDKGKKISEAAELLLEQLKQLRAEEKEMKKKKRKEGKARLKEADEGIAVGSTCSDCVESDLEMVNILRGLIVEETTVDEPQLTHTLPLDAILIPTRIQEEKKLERSGGGVKDQSEINYEKGVSCSKGSDITSRIEVCMGGKCKKAGAAALMEEFQRRVGGEGGGVVGCKCMGKCSEGPNVRVLNRRDDMNASGAPSKSPLCIGVGLEDVGLIVASLFGEEKKDLRLMASS</sequence>
<evidence type="ECO:0000256" key="1">
    <source>
        <dbReference type="SAM" id="Coils"/>
    </source>
</evidence>
<evidence type="ECO:0008006" key="4">
    <source>
        <dbReference type="Google" id="ProtNLM"/>
    </source>
</evidence>
<evidence type="ECO:0000313" key="2">
    <source>
        <dbReference type="EMBL" id="KAK9161872.1"/>
    </source>
</evidence>
<dbReference type="EMBL" id="JBBNAF010000003">
    <property type="protein sequence ID" value="KAK9161872.1"/>
    <property type="molecule type" value="Genomic_DNA"/>
</dbReference>
<dbReference type="CDD" id="cd02980">
    <property type="entry name" value="TRX_Fd_family"/>
    <property type="match status" value="1"/>
</dbReference>
<feature type="coiled-coil region" evidence="1">
    <location>
        <begin position="92"/>
        <end position="126"/>
    </location>
</feature>
<evidence type="ECO:0000313" key="3">
    <source>
        <dbReference type="Proteomes" id="UP001420932"/>
    </source>
</evidence>
<proteinExistence type="predicted"/>
<keyword evidence="1" id="KW-0175">Coiled coil</keyword>
<dbReference type="InterPro" id="IPR036249">
    <property type="entry name" value="Thioredoxin-like_sf"/>
</dbReference>
<gene>
    <name evidence="2" type="ORF">Syun_008213</name>
</gene>
<dbReference type="AlphaFoldDB" id="A0AAP0PZ80"/>
<dbReference type="Proteomes" id="UP001420932">
    <property type="component" value="Unassembled WGS sequence"/>
</dbReference>
<name>A0AAP0PZ80_9MAGN</name>
<accession>A0AAP0PZ80</accession>
<protein>
    <recommendedName>
        <fullName evidence="4">Diacylglycerol O-acyltransferase 3, cytosolic</fullName>
    </recommendedName>
</protein>
<keyword evidence="3" id="KW-1185">Reference proteome</keyword>
<dbReference type="Gene3D" id="3.40.30.10">
    <property type="entry name" value="Glutaredoxin"/>
    <property type="match status" value="1"/>
</dbReference>
<organism evidence="2 3">
    <name type="scientific">Stephania yunnanensis</name>
    <dbReference type="NCBI Taxonomy" id="152371"/>
    <lineage>
        <taxon>Eukaryota</taxon>
        <taxon>Viridiplantae</taxon>
        <taxon>Streptophyta</taxon>
        <taxon>Embryophyta</taxon>
        <taxon>Tracheophyta</taxon>
        <taxon>Spermatophyta</taxon>
        <taxon>Magnoliopsida</taxon>
        <taxon>Ranunculales</taxon>
        <taxon>Menispermaceae</taxon>
        <taxon>Menispermoideae</taxon>
        <taxon>Cissampelideae</taxon>
        <taxon>Stephania</taxon>
    </lineage>
</organism>
<dbReference type="SUPFAM" id="SSF52833">
    <property type="entry name" value="Thioredoxin-like"/>
    <property type="match status" value="1"/>
</dbReference>